<dbReference type="AlphaFoldDB" id="A0AAU7C6Z4"/>
<evidence type="ECO:0000256" key="1">
    <source>
        <dbReference type="SAM" id="MobiDB-lite"/>
    </source>
</evidence>
<feature type="region of interest" description="Disordered" evidence="1">
    <location>
        <begin position="55"/>
        <end position="82"/>
    </location>
</feature>
<feature type="compositionally biased region" description="Basic and acidic residues" evidence="1">
    <location>
        <begin position="55"/>
        <end position="64"/>
    </location>
</feature>
<evidence type="ECO:0000259" key="2">
    <source>
        <dbReference type="Pfam" id="PF05028"/>
    </source>
</evidence>
<dbReference type="RefSeq" id="WP_406693624.1">
    <property type="nucleotide sequence ID" value="NZ_CP155447.1"/>
</dbReference>
<proteinExistence type="predicted"/>
<dbReference type="GO" id="GO:0006282">
    <property type="term" value="P:regulation of DNA repair"/>
    <property type="evidence" value="ECO:0007669"/>
    <property type="project" value="InterPro"/>
</dbReference>
<organism evidence="3">
    <name type="scientific">Singulisphaera sp. Ch08</name>
    <dbReference type="NCBI Taxonomy" id="3120278"/>
    <lineage>
        <taxon>Bacteria</taxon>
        <taxon>Pseudomonadati</taxon>
        <taxon>Planctomycetota</taxon>
        <taxon>Planctomycetia</taxon>
        <taxon>Isosphaerales</taxon>
        <taxon>Isosphaeraceae</taxon>
        <taxon>Singulisphaera</taxon>
    </lineage>
</organism>
<gene>
    <name evidence="3" type="ORF">V5E97_21570</name>
</gene>
<protein>
    <recommendedName>
        <fullName evidence="2">PARG catalytic Macro domain-containing protein</fullName>
    </recommendedName>
</protein>
<accession>A0AAU7C6Z4</accession>
<dbReference type="EMBL" id="CP155447">
    <property type="protein sequence ID" value="XBH00942.1"/>
    <property type="molecule type" value="Genomic_DNA"/>
</dbReference>
<dbReference type="Pfam" id="PF05028">
    <property type="entry name" value="PARG_cat_C"/>
    <property type="match status" value="1"/>
</dbReference>
<sequence>MGGVVQFSLAPKAETARELCYRISTLCERNKRAAEALAYNSLVLSWPEITRLVREGTGKPRAEPSRANSIARKRRPPMSRQPEPIERQTFAIRELVEEHPPVWNDRNKQVVFAVACPPGSTRQGRLDYTRWGAMPFPAEGLDPAAAIDRMVARPGFYDYAREADLAGGLEWHVNFADPRLFFAYGSRLFAQDEMQAAEHPALGSLREALVASKRPALTVEGGRPTPVLVMGALRHCRVATDRNAAEGRPHGLYGNAFARADPDAVRRATTRIEPPTTTNLIAIAAPAGGVGRYRIDEIEGVLVTAYTAFRAAVLESARAHGSSSSEDDDGLVVVHTGFWGCGAFGGDRVLMTTLQVLAAAMAGVERIVFHTGDSGGNAAIRETRAIFDEGRLGGSVIDVGELIRRIEAIGFAWGTSDGN</sequence>
<feature type="domain" description="PARG catalytic Macro" evidence="2">
    <location>
        <begin position="280"/>
        <end position="371"/>
    </location>
</feature>
<dbReference type="InterPro" id="IPR046372">
    <property type="entry name" value="PARG_cat_C"/>
</dbReference>
<evidence type="ECO:0000313" key="3">
    <source>
        <dbReference type="EMBL" id="XBH00942.1"/>
    </source>
</evidence>
<name>A0AAU7C6Z4_9BACT</name>
<reference evidence="3" key="1">
    <citation type="submission" date="2024-05" db="EMBL/GenBank/DDBJ databases">
        <title>Planctomycetes of the genus Singulisphaera possess chitinolytic capabilities.</title>
        <authorList>
            <person name="Ivanova A."/>
        </authorList>
    </citation>
    <scope>NUCLEOTIDE SEQUENCE</scope>
    <source>
        <strain evidence="3">Ch08T</strain>
    </source>
</reference>
<dbReference type="GO" id="GO:0004649">
    <property type="term" value="F:poly(ADP-ribose) glycohydrolase activity"/>
    <property type="evidence" value="ECO:0007669"/>
    <property type="project" value="InterPro"/>
</dbReference>